<dbReference type="GO" id="GO:0005737">
    <property type="term" value="C:cytoplasm"/>
    <property type="evidence" value="ECO:0007669"/>
    <property type="project" value="UniProtKB-SubCell"/>
</dbReference>
<proteinExistence type="inferred from homology"/>
<feature type="binding site" evidence="6">
    <location>
        <position position="143"/>
    </location>
    <ligand>
        <name>S-adenosyl-L-methionine</name>
        <dbReference type="ChEBI" id="CHEBI:59789"/>
    </ligand>
</feature>
<keyword evidence="5 6" id="KW-0949">S-adenosyl-L-methionine</keyword>
<dbReference type="InterPro" id="IPR002903">
    <property type="entry name" value="RsmH"/>
</dbReference>
<evidence type="ECO:0000313" key="9">
    <source>
        <dbReference type="Proteomes" id="UP000662873"/>
    </source>
</evidence>
<accession>A0A809RB76</accession>
<dbReference type="EC" id="2.1.1.199" evidence="6"/>
<dbReference type="EMBL" id="AP021858">
    <property type="protein sequence ID" value="BBO24710.1"/>
    <property type="molecule type" value="Genomic_DNA"/>
</dbReference>
<dbReference type="NCBIfam" id="TIGR00006">
    <property type="entry name" value="16S rRNA (cytosine(1402)-N(4))-methyltransferase RsmH"/>
    <property type="match status" value="1"/>
</dbReference>
<dbReference type="Gene3D" id="3.40.50.150">
    <property type="entry name" value="Vaccinia Virus protein VP39"/>
    <property type="match status" value="1"/>
</dbReference>
<dbReference type="GO" id="GO:0071424">
    <property type="term" value="F:rRNA (cytosine-N4-)-methyltransferase activity"/>
    <property type="evidence" value="ECO:0007669"/>
    <property type="project" value="UniProtKB-UniRule"/>
</dbReference>
<dbReference type="Proteomes" id="UP000662873">
    <property type="component" value="Chromosome"/>
</dbReference>
<evidence type="ECO:0000256" key="6">
    <source>
        <dbReference type="HAMAP-Rule" id="MF_01007"/>
    </source>
</evidence>
<dbReference type="Gene3D" id="1.10.150.170">
    <property type="entry name" value="Putative methyltransferase TM0872, insert domain"/>
    <property type="match status" value="1"/>
</dbReference>
<feature type="region of interest" description="Disordered" evidence="7">
    <location>
        <begin position="308"/>
        <end position="340"/>
    </location>
</feature>
<feature type="binding site" evidence="6">
    <location>
        <position position="150"/>
    </location>
    <ligand>
        <name>S-adenosyl-L-methionine</name>
        <dbReference type="ChEBI" id="CHEBI:59789"/>
    </ligand>
</feature>
<dbReference type="Pfam" id="PF01795">
    <property type="entry name" value="Methyltransf_5"/>
    <property type="match status" value="1"/>
</dbReference>
<organism evidence="8 9">
    <name type="scientific">Candidatus Nitrosymbiomonas proteolyticus</name>
    <dbReference type="NCBI Taxonomy" id="2608984"/>
    <lineage>
        <taxon>Bacteria</taxon>
        <taxon>Bacillati</taxon>
        <taxon>Armatimonadota</taxon>
        <taxon>Armatimonadota incertae sedis</taxon>
        <taxon>Candidatus Nitrosymbiomonas</taxon>
    </lineage>
</organism>
<dbReference type="GO" id="GO:0070475">
    <property type="term" value="P:rRNA base methylation"/>
    <property type="evidence" value="ECO:0007669"/>
    <property type="project" value="UniProtKB-UniRule"/>
</dbReference>
<evidence type="ECO:0000256" key="4">
    <source>
        <dbReference type="ARBA" id="ARBA00022679"/>
    </source>
</evidence>
<keyword evidence="4 6" id="KW-0808">Transferase</keyword>
<keyword evidence="3 6" id="KW-0489">Methyltransferase</keyword>
<name>A0A809RB76_9BACT</name>
<feature type="binding site" evidence="6">
    <location>
        <begin position="75"/>
        <end position="77"/>
    </location>
    <ligand>
        <name>S-adenosyl-L-methionine</name>
        <dbReference type="ChEBI" id="CHEBI:59789"/>
    </ligand>
</feature>
<reference evidence="8" key="1">
    <citation type="journal article" name="DNA Res.">
        <title>The physiological potential of anammox bacteria as revealed by their core genome structure.</title>
        <authorList>
            <person name="Okubo T."/>
            <person name="Toyoda A."/>
            <person name="Fukuhara K."/>
            <person name="Uchiyama I."/>
            <person name="Harigaya Y."/>
            <person name="Kuroiwa M."/>
            <person name="Suzuki T."/>
            <person name="Murakami Y."/>
            <person name="Suwa Y."/>
            <person name="Takami H."/>
        </authorList>
    </citation>
    <scope>NUCLEOTIDE SEQUENCE</scope>
    <source>
        <strain evidence="8">317325-2</strain>
    </source>
</reference>
<evidence type="ECO:0000313" key="8">
    <source>
        <dbReference type="EMBL" id="BBO24710.1"/>
    </source>
</evidence>
<evidence type="ECO:0000256" key="2">
    <source>
        <dbReference type="ARBA" id="ARBA00022552"/>
    </source>
</evidence>
<dbReference type="InterPro" id="IPR023397">
    <property type="entry name" value="SAM-dep_MeTrfase_MraW_recog"/>
</dbReference>
<evidence type="ECO:0000256" key="7">
    <source>
        <dbReference type="SAM" id="MobiDB-lite"/>
    </source>
</evidence>
<dbReference type="InterPro" id="IPR029063">
    <property type="entry name" value="SAM-dependent_MTases_sf"/>
</dbReference>
<feature type="compositionally biased region" description="Basic residues" evidence="7">
    <location>
        <begin position="326"/>
        <end position="340"/>
    </location>
</feature>
<dbReference type="SUPFAM" id="SSF53335">
    <property type="entry name" value="S-adenosyl-L-methionine-dependent methyltransferases"/>
    <property type="match status" value="1"/>
</dbReference>
<evidence type="ECO:0000256" key="1">
    <source>
        <dbReference type="ARBA" id="ARBA00010396"/>
    </source>
</evidence>
<dbReference type="PANTHER" id="PTHR11265">
    <property type="entry name" value="S-ADENOSYL-METHYLTRANSFERASE MRAW"/>
    <property type="match status" value="1"/>
</dbReference>
<dbReference type="PIRSF" id="PIRSF004486">
    <property type="entry name" value="MraW"/>
    <property type="match status" value="1"/>
</dbReference>
<dbReference type="KEGG" id="npy:NPRO_23050"/>
<feature type="binding site" evidence="6">
    <location>
        <position position="123"/>
    </location>
    <ligand>
        <name>S-adenosyl-L-methionine</name>
        <dbReference type="ChEBI" id="CHEBI:59789"/>
    </ligand>
</feature>
<gene>
    <name evidence="6" type="primary">rsmH</name>
    <name evidence="8" type="ORF">NPRO_23050</name>
</gene>
<dbReference type="CDD" id="cd02440">
    <property type="entry name" value="AdoMet_MTases"/>
    <property type="match status" value="1"/>
</dbReference>
<dbReference type="SUPFAM" id="SSF81799">
    <property type="entry name" value="Putative methyltransferase TM0872, insert domain"/>
    <property type="match status" value="1"/>
</dbReference>
<dbReference type="PANTHER" id="PTHR11265:SF0">
    <property type="entry name" value="12S RRNA N4-METHYLCYTIDINE METHYLTRANSFERASE"/>
    <property type="match status" value="1"/>
</dbReference>
<keyword evidence="2 6" id="KW-0698">rRNA processing</keyword>
<feature type="binding site" evidence="6">
    <location>
        <position position="95"/>
    </location>
    <ligand>
        <name>S-adenosyl-L-methionine</name>
        <dbReference type="ChEBI" id="CHEBI:59789"/>
    </ligand>
</feature>
<sequence length="340" mass="37163">MPRSEAIVGFAHGSSHFGAVLFSRQVADTGSGAPRSANPGEDFGPAHEPVMVEEVLEALSPSPGAVVVDGTMGQGGHSLALIERIAPGGTLIGFEWDPAMLAIAQVRIGDPRGVKVEFVSDDFREIPRYLFRTGRTADAILLDLGLNTGQVLDPKRGFSFAHDAPLDMRMDRGRGEPASAVLNRMSPVQIEDMLRDYGDEKWARAIAKKIVEVRKSRPLTTTFDLVECVLAAIPKGAREKRIHPATRTFQSVRVYVNRELQGLEEALGAMAEALSPQGVLAVISYHSGEDRIVKHAFRSLEATERFESITRKPRTPSASEVERNPRSRSAKLRAVRRLLP</sequence>
<evidence type="ECO:0000256" key="3">
    <source>
        <dbReference type="ARBA" id="ARBA00022603"/>
    </source>
</evidence>
<dbReference type="HAMAP" id="MF_01007">
    <property type="entry name" value="16SrRNA_methyltr_H"/>
    <property type="match status" value="1"/>
</dbReference>
<evidence type="ECO:0000256" key="5">
    <source>
        <dbReference type="ARBA" id="ARBA00022691"/>
    </source>
</evidence>
<keyword evidence="6" id="KW-0963">Cytoplasm</keyword>
<comment type="subcellular location">
    <subcellularLocation>
        <location evidence="6">Cytoplasm</location>
    </subcellularLocation>
</comment>
<comment type="catalytic activity">
    <reaction evidence="6">
        <text>cytidine(1402) in 16S rRNA + S-adenosyl-L-methionine = N(4)-methylcytidine(1402) in 16S rRNA + S-adenosyl-L-homocysteine + H(+)</text>
        <dbReference type="Rhea" id="RHEA:42928"/>
        <dbReference type="Rhea" id="RHEA-COMP:10286"/>
        <dbReference type="Rhea" id="RHEA-COMP:10287"/>
        <dbReference type="ChEBI" id="CHEBI:15378"/>
        <dbReference type="ChEBI" id="CHEBI:57856"/>
        <dbReference type="ChEBI" id="CHEBI:59789"/>
        <dbReference type="ChEBI" id="CHEBI:74506"/>
        <dbReference type="ChEBI" id="CHEBI:82748"/>
        <dbReference type="EC" id="2.1.1.199"/>
    </reaction>
</comment>
<protein>
    <recommendedName>
        <fullName evidence="6">Ribosomal RNA small subunit methyltransferase H</fullName>
        <ecNumber evidence="6">2.1.1.199</ecNumber>
    </recommendedName>
    <alternativeName>
        <fullName evidence="6">16S rRNA m(4)C1402 methyltransferase</fullName>
    </alternativeName>
    <alternativeName>
        <fullName evidence="6">rRNA (cytosine-N(4)-)-methyltransferase RsmH</fullName>
    </alternativeName>
</protein>
<comment type="function">
    <text evidence="6">Specifically methylates the N4 position of cytidine in position 1402 (C1402) of 16S rRNA.</text>
</comment>
<comment type="similarity">
    <text evidence="1 6">Belongs to the methyltransferase superfamily. RsmH family.</text>
</comment>
<dbReference type="AlphaFoldDB" id="A0A809RB76"/>